<dbReference type="HOGENOM" id="CLU_037990_2_5_0"/>
<dbReference type="InterPro" id="IPR029063">
    <property type="entry name" value="SAM-dependent_MTases_sf"/>
</dbReference>
<sequence length="287" mass="30966">MSAENTTPPPNAAQIEYWNKGGGAAWSNYHDLLDRQLGPLGHEAMRVLDLKAGEAVLDIGCGCGQTTFELATRVGPTGSVTGVDISAPMLAIAEARAPHDGAGEIEFRLRDVQTDDLGIGRYDVAFSRFGVMFFSEPTVAFRNIHRALRPDGRLAFVCWQPFSSNPWMREPLEAVRHLLPPSEPPDPLAPGPFAFADPDRVRGILTDAGFTNIDIASFETTLGSGSVDETLAVTLRIGPLGRAVADQPERLPELAGPVRAVLERYLTSNGVQIPASAWIVRALGRQE</sequence>
<dbReference type="PANTHER" id="PTHR43861:SF1">
    <property type="entry name" value="TRANS-ACONITATE 2-METHYLTRANSFERASE"/>
    <property type="match status" value="1"/>
</dbReference>
<keyword evidence="1 4" id="KW-0489">Methyltransferase</keyword>
<dbReference type="InterPro" id="IPR041698">
    <property type="entry name" value="Methyltransf_25"/>
</dbReference>
<keyword evidence="5" id="KW-1185">Reference proteome</keyword>
<dbReference type="AlphaFoldDB" id="A0A068NPC1"/>
<evidence type="ECO:0000313" key="5">
    <source>
        <dbReference type="Proteomes" id="UP000027982"/>
    </source>
</evidence>
<dbReference type="KEGG" id="fgi:OP10G_1192"/>
<dbReference type="STRING" id="661478.OP10G_1192"/>
<reference evidence="4 5" key="1">
    <citation type="journal article" date="2014" name="PLoS ONE">
        <title>The first complete genome sequence of the class fimbriimonadia in the phylum armatimonadetes.</title>
        <authorList>
            <person name="Hu Z.Y."/>
            <person name="Wang Y.Z."/>
            <person name="Im W.T."/>
            <person name="Wang S.Y."/>
            <person name="Zhao G.P."/>
            <person name="Zheng H.J."/>
            <person name="Quan Z.X."/>
        </authorList>
    </citation>
    <scope>NUCLEOTIDE SEQUENCE [LARGE SCALE GENOMIC DNA]</scope>
    <source>
        <strain evidence="4">Gsoil 348</strain>
    </source>
</reference>
<dbReference type="OrthoDB" id="9777638at2"/>
<dbReference type="Gene3D" id="3.40.50.150">
    <property type="entry name" value="Vaccinia Virus protein VP39"/>
    <property type="match status" value="1"/>
</dbReference>
<protein>
    <submittedName>
        <fullName evidence="4">Type 11 methyltransferase</fullName>
    </submittedName>
</protein>
<dbReference type="Proteomes" id="UP000027982">
    <property type="component" value="Chromosome"/>
</dbReference>
<feature type="domain" description="Methyltransferase" evidence="3">
    <location>
        <begin position="56"/>
        <end position="152"/>
    </location>
</feature>
<keyword evidence="2 4" id="KW-0808">Transferase</keyword>
<dbReference type="GO" id="GO:0008168">
    <property type="term" value="F:methyltransferase activity"/>
    <property type="evidence" value="ECO:0007669"/>
    <property type="project" value="UniProtKB-KW"/>
</dbReference>
<evidence type="ECO:0000256" key="1">
    <source>
        <dbReference type="ARBA" id="ARBA00022603"/>
    </source>
</evidence>
<evidence type="ECO:0000259" key="3">
    <source>
        <dbReference type="Pfam" id="PF13649"/>
    </source>
</evidence>
<organism evidence="4 5">
    <name type="scientific">Fimbriimonas ginsengisoli Gsoil 348</name>
    <dbReference type="NCBI Taxonomy" id="661478"/>
    <lineage>
        <taxon>Bacteria</taxon>
        <taxon>Bacillati</taxon>
        <taxon>Armatimonadota</taxon>
        <taxon>Fimbriimonadia</taxon>
        <taxon>Fimbriimonadales</taxon>
        <taxon>Fimbriimonadaceae</taxon>
        <taxon>Fimbriimonas</taxon>
    </lineage>
</organism>
<dbReference type="eggNOG" id="COG2226">
    <property type="taxonomic scope" value="Bacteria"/>
</dbReference>
<gene>
    <name evidence="4" type="ORF">OP10G_1192</name>
</gene>
<dbReference type="GO" id="GO:0032259">
    <property type="term" value="P:methylation"/>
    <property type="evidence" value="ECO:0007669"/>
    <property type="project" value="UniProtKB-KW"/>
</dbReference>
<evidence type="ECO:0000256" key="2">
    <source>
        <dbReference type="ARBA" id="ARBA00022679"/>
    </source>
</evidence>
<dbReference type="Pfam" id="PF13649">
    <property type="entry name" value="Methyltransf_25"/>
    <property type="match status" value="1"/>
</dbReference>
<dbReference type="EMBL" id="CP007139">
    <property type="protein sequence ID" value="AIE84560.1"/>
    <property type="molecule type" value="Genomic_DNA"/>
</dbReference>
<name>A0A068NPC1_FIMGI</name>
<dbReference type="RefSeq" id="WP_025226813.1">
    <property type="nucleotide sequence ID" value="NZ_CP007139.1"/>
</dbReference>
<proteinExistence type="predicted"/>
<dbReference type="SUPFAM" id="SSF53335">
    <property type="entry name" value="S-adenosyl-L-methionine-dependent methyltransferases"/>
    <property type="match status" value="1"/>
</dbReference>
<dbReference type="CDD" id="cd02440">
    <property type="entry name" value="AdoMet_MTases"/>
    <property type="match status" value="1"/>
</dbReference>
<dbReference type="PANTHER" id="PTHR43861">
    <property type="entry name" value="TRANS-ACONITATE 2-METHYLTRANSFERASE-RELATED"/>
    <property type="match status" value="1"/>
</dbReference>
<accession>A0A068NPC1</accession>
<evidence type="ECO:0000313" key="4">
    <source>
        <dbReference type="EMBL" id="AIE84560.1"/>
    </source>
</evidence>